<accession>A0ABW2LAY2</accession>
<sequence length="197" mass="21571">MSERPATSGKRGSCVVKGLVLFAVIALVAGVFWWWNNRPIDPVVLSAEEKQVVEQKVEVLQQEEPVYEPGKREIELSERELNGLLNEHTTLGDSVKFELATDAVHARVEMDLDEDLPVVGGKTLKVKARFLVHEDESGVHFVIEDVTAWGVSLPNDWLGGVKGQDLIGEAIGGKGGKLAGVNSLKIEPGKIRIELKE</sequence>
<evidence type="ECO:0000313" key="2">
    <source>
        <dbReference type="EMBL" id="MFC7338479.1"/>
    </source>
</evidence>
<keyword evidence="3" id="KW-1185">Reference proteome</keyword>
<reference evidence="3" key="1">
    <citation type="journal article" date="2019" name="Int. J. Syst. Evol. Microbiol.">
        <title>The Global Catalogue of Microorganisms (GCM) 10K type strain sequencing project: providing services to taxonomists for standard genome sequencing and annotation.</title>
        <authorList>
            <consortium name="The Broad Institute Genomics Platform"/>
            <consortium name="The Broad Institute Genome Sequencing Center for Infectious Disease"/>
            <person name="Wu L."/>
            <person name="Ma J."/>
        </authorList>
    </citation>
    <scope>NUCLEOTIDE SEQUENCE [LARGE SCALE GENOMIC DNA]</scope>
    <source>
        <strain evidence="3">CGMCC 4.1467</strain>
    </source>
</reference>
<dbReference type="EMBL" id="JBHTBS010000008">
    <property type="protein sequence ID" value="MFC7338479.1"/>
    <property type="molecule type" value="Genomic_DNA"/>
</dbReference>
<proteinExistence type="predicted"/>
<keyword evidence="1" id="KW-1133">Transmembrane helix</keyword>
<comment type="caution">
    <text evidence="2">The sequence shown here is derived from an EMBL/GenBank/DDBJ whole genome shotgun (WGS) entry which is preliminary data.</text>
</comment>
<dbReference type="RefSeq" id="WP_379713852.1">
    <property type="nucleotide sequence ID" value="NZ_JBHTBS010000008.1"/>
</dbReference>
<keyword evidence="1" id="KW-0472">Membrane</keyword>
<name>A0ABW2LAY2_9BACT</name>
<organism evidence="2 3">
    <name type="scientific">Haloferula chungangensis</name>
    <dbReference type="NCBI Taxonomy" id="1048331"/>
    <lineage>
        <taxon>Bacteria</taxon>
        <taxon>Pseudomonadati</taxon>
        <taxon>Verrucomicrobiota</taxon>
        <taxon>Verrucomicrobiia</taxon>
        <taxon>Verrucomicrobiales</taxon>
        <taxon>Verrucomicrobiaceae</taxon>
        <taxon>Haloferula</taxon>
    </lineage>
</organism>
<evidence type="ECO:0000256" key="1">
    <source>
        <dbReference type="SAM" id="Phobius"/>
    </source>
</evidence>
<evidence type="ECO:0008006" key="4">
    <source>
        <dbReference type="Google" id="ProtNLM"/>
    </source>
</evidence>
<dbReference type="Proteomes" id="UP001596472">
    <property type="component" value="Unassembled WGS sequence"/>
</dbReference>
<keyword evidence="1" id="KW-0812">Transmembrane</keyword>
<gene>
    <name evidence="2" type="ORF">ACFQY0_14890</name>
</gene>
<protein>
    <recommendedName>
        <fullName evidence="4">DUF2140 family protein</fullName>
    </recommendedName>
</protein>
<evidence type="ECO:0000313" key="3">
    <source>
        <dbReference type="Proteomes" id="UP001596472"/>
    </source>
</evidence>
<feature type="transmembrane region" description="Helical" evidence="1">
    <location>
        <begin position="12"/>
        <end position="35"/>
    </location>
</feature>